<accession>A0ABT7Q6D0</accession>
<keyword evidence="3" id="KW-1185">Reference proteome</keyword>
<keyword evidence="1" id="KW-0732">Signal</keyword>
<evidence type="ECO:0000313" key="2">
    <source>
        <dbReference type="EMBL" id="MDM5129489.1"/>
    </source>
</evidence>
<comment type="caution">
    <text evidence="2">The sequence shown here is derived from an EMBL/GenBank/DDBJ whole genome shotgun (WGS) entry which is preliminary data.</text>
</comment>
<dbReference type="RefSeq" id="WP_290040257.1">
    <property type="nucleotide sequence ID" value="NZ_JAOPLU010000001.1"/>
</dbReference>
<sequence length="198" mass="22040">MKASIATVLSVISFNGLAAESGITHFSNCDASFFTAAANNPLLRTIPERLYSSDLKKDKKVKLDLHYTTPEGIEVSGFVVTYTDFDAYKEYTPMDVRGQFYYWGFTSTQPIETVVALMSKTLSLQKLDDENYVFNPMIRNEGSNWVKNNSAVTGISPAEKTTEKVFLIEKADNQTVEILCSLQGSVSQQDLYEAGVQK</sequence>
<dbReference type="EMBL" id="JAOPLU010000001">
    <property type="protein sequence ID" value="MDM5129489.1"/>
    <property type="molecule type" value="Genomic_DNA"/>
</dbReference>
<protein>
    <submittedName>
        <fullName evidence="2">Uncharacterized protein</fullName>
    </submittedName>
</protein>
<name>A0ABT7Q6D0_9GAMM</name>
<gene>
    <name evidence="2" type="ORF">OB962_00525</name>
</gene>
<dbReference type="Proteomes" id="UP001168109">
    <property type="component" value="Unassembled WGS sequence"/>
</dbReference>
<evidence type="ECO:0000313" key="3">
    <source>
        <dbReference type="Proteomes" id="UP001168109"/>
    </source>
</evidence>
<proteinExistence type="predicted"/>
<evidence type="ECO:0000256" key="1">
    <source>
        <dbReference type="SAM" id="SignalP"/>
    </source>
</evidence>
<feature type="signal peptide" evidence="1">
    <location>
        <begin position="1"/>
        <end position="18"/>
    </location>
</feature>
<feature type="chain" id="PRO_5045331183" evidence="1">
    <location>
        <begin position="19"/>
        <end position="198"/>
    </location>
</feature>
<reference evidence="2" key="1">
    <citation type="submission" date="2024-05" db="EMBL/GenBank/DDBJ databases">
        <title>WGS of Aeromonas isolates.</title>
        <authorList>
            <person name="Lee H."/>
        </authorList>
    </citation>
    <scope>NUCLEOTIDE SEQUENCE</scope>
    <source>
        <strain evidence="2">LP308</strain>
    </source>
</reference>
<organism evidence="2 3">
    <name type="scientific">Aeromonas piscicola</name>
    <dbReference type="NCBI Taxonomy" id="600645"/>
    <lineage>
        <taxon>Bacteria</taxon>
        <taxon>Pseudomonadati</taxon>
        <taxon>Pseudomonadota</taxon>
        <taxon>Gammaproteobacteria</taxon>
        <taxon>Aeromonadales</taxon>
        <taxon>Aeromonadaceae</taxon>
        <taxon>Aeromonas</taxon>
    </lineage>
</organism>